<name>A0A0F9XN96_9ZZZZ</name>
<comment type="caution">
    <text evidence="1">The sequence shown here is derived from an EMBL/GenBank/DDBJ whole genome shotgun (WGS) entry which is preliminary data.</text>
</comment>
<protein>
    <submittedName>
        <fullName evidence="1">Uncharacterized protein</fullName>
    </submittedName>
</protein>
<dbReference type="EMBL" id="LAZR01000084">
    <property type="protein sequence ID" value="KKN93673.1"/>
    <property type="molecule type" value="Genomic_DNA"/>
</dbReference>
<organism evidence="1">
    <name type="scientific">marine sediment metagenome</name>
    <dbReference type="NCBI Taxonomy" id="412755"/>
    <lineage>
        <taxon>unclassified sequences</taxon>
        <taxon>metagenomes</taxon>
        <taxon>ecological metagenomes</taxon>
    </lineage>
</organism>
<reference evidence="1" key="1">
    <citation type="journal article" date="2015" name="Nature">
        <title>Complex archaea that bridge the gap between prokaryotes and eukaryotes.</title>
        <authorList>
            <person name="Spang A."/>
            <person name="Saw J.H."/>
            <person name="Jorgensen S.L."/>
            <person name="Zaremba-Niedzwiedzka K."/>
            <person name="Martijn J."/>
            <person name="Lind A.E."/>
            <person name="van Eijk R."/>
            <person name="Schleper C."/>
            <person name="Guy L."/>
            <person name="Ettema T.J."/>
        </authorList>
    </citation>
    <scope>NUCLEOTIDE SEQUENCE</scope>
</reference>
<proteinExistence type="predicted"/>
<gene>
    <name evidence="1" type="ORF">LCGC14_0195060</name>
</gene>
<evidence type="ECO:0000313" key="1">
    <source>
        <dbReference type="EMBL" id="KKN93673.1"/>
    </source>
</evidence>
<accession>A0A0F9XN96</accession>
<dbReference type="AlphaFoldDB" id="A0A0F9XN96"/>
<sequence>MKDKITRDDMENFYRKMCNILNNMEGEDAQGIQNVLDDLIFKPGERLAIDKTTKDQNEKTMAFYKRLTQQAHYDKGTDLIALNEKLSGQKEPFCAWHETKMGNPYCPNCGAADEVEYIKTRSNKLKSYRCKGCDLKFHIFWFLNYTCDECKEK</sequence>